<evidence type="ECO:0000313" key="3">
    <source>
        <dbReference type="Proteomes" id="UP001604336"/>
    </source>
</evidence>
<evidence type="ECO:0000313" key="2">
    <source>
        <dbReference type="EMBL" id="KAL2506328.1"/>
    </source>
</evidence>
<reference evidence="3" key="1">
    <citation type="submission" date="2024-07" db="EMBL/GenBank/DDBJ databases">
        <title>Two chromosome-level genome assemblies of Korean endemic species Abeliophyllum distichum and Forsythia ovata (Oleaceae).</title>
        <authorList>
            <person name="Jang H."/>
        </authorList>
    </citation>
    <scope>NUCLEOTIDE SEQUENCE [LARGE SCALE GENOMIC DNA]</scope>
</reference>
<proteinExistence type="predicted"/>
<evidence type="ECO:0000259" key="1">
    <source>
        <dbReference type="Pfam" id="PF09331"/>
    </source>
</evidence>
<name>A0ABD1T193_9LAMI</name>
<dbReference type="Proteomes" id="UP001604336">
    <property type="component" value="Unassembled WGS sequence"/>
</dbReference>
<dbReference type="PANTHER" id="PTHR48449">
    <property type="entry name" value="DUF1985 DOMAIN-CONTAINING PROTEIN"/>
    <property type="match status" value="1"/>
</dbReference>
<dbReference type="Pfam" id="PF09331">
    <property type="entry name" value="DUF1985"/>
    <property type="match status" value="1"/>
</dbReference>
<protein>
    <recommendedName>
        <fullName evidence="1">DUF1985 domain-containing protein</fullName>
    </recommendedName>
</protein>
<accession>A0ABD1T193</accession>
<gene>
    <name evidence="2" type="ORF">Adt_21949</name>
</gene>
<comment type="caution">
    <text evidence="2">The sequence shown here is derived from an EMBL/GenBank/DDBJ whole genome shotgun (WGS) entry which is preliminary data.</text>
</comment>
<dbReference type="PANTHER" id="PTHR48449:SF1">
    <property type="entry name" value="DUF1985 DOMAIN-CONTAINING PROTEIN"/>
    <property type="match status" value="1"/>
</dbReference>
<dbReference type="EMBL" id="JBFOLK010000006">
    <property type="protein sequence ID" value="KAL2506328.1"/>
    <property type="molecule type" value="Genomic_DNA"/>
</dbReference>
<feature type="domain" description="DUF1985" evidence="1">
    <location>
        <begin position="2"/>
        <end position="105"/>
    </location>
</feature>
<dbReference type="AlphaFoldDB" id="A0ABD1T193"/>
<organism evidence="2 3">
    <name type="scientific">Abeliophyllum distichum</name>
    <dbReference type="NCBI Taxonomy" id="126358"/>
    <lineage>
        <taxon>Eukaryota</taxon>
        <taxon>Viridiplantae</taxon>
        <taxon>Streptophyta</taxon>
        <taxon>Embryophyta</taxon>
        <taxon>Tracheophyta</taxon>
        <taxon>Spermatophyta</taxon>
        <taxon>Magnoliopsida</taxon>
        <taxon>eudicotyledons</taxon>
        <taxon>Gunneridae</taxon>
        <taxon>Pentapetalae</taxon>
        <taxon>asterids</taxon>
        <taxon>lamiids</taxon>
        <taxon>Lamiales</taxon>
        <taxon>Oleaceae</taxon>
        <taxon>Forsythieae</taxon>
        <taxon>Abeliophyllum</taxon>
    </lineage>
</organism>
<sequence>MEFVIVTGLNAGNEDGVRPNIQRSKRLLMKYFNGKTTVTPIELESTFDACTMMEDKYKLGLVYILETMLRYKHHKTSIDLFCLDVVDNIEVFNAYPWGRRCFIDTLHAFKRIHTIKGSKTNQNYDVYGFPLAVQVWAFEAIPMLANKWAIRKEWTRIPRMLNWQATDIPTAKDVATILDDPKLMTEIRHLNKKVKQLSKKIDEVTEWVRPLHYTNTMALETTSDMVPIESDRMRDQEVNMEMETREILEFRTGV</sequence>
<keyword evidence="3" id="KW-1185">Reference proteome</keyword>
<dbReference type="InterPro" id="IPR015410">
    <property type="entry name" value="DUF1985"/>
</dbReference>